<evidence type="ECO:0000256" key="1">
    <source>
        <dbReference type="SAM" id="MobiDB-lite"/>
    </source>
</evidence>
<proteinExistence type="predicted"/>
<evidence type="ECO:0000313" key="2">
    <source>
        <dbReference type="EMBL" id="KZP28527.1"/>
    </source>
</evidence>
<dbReference type="Proteomes" id="UP000076532">
    <property type="component" value="Unassembled WGS sequence"/>
</dbReference>
<evidence type="ECO:0000313" key="3">
    <source>
        <dbReference type="Proteomes" id="UP000076532"/>
    </source>
</evidence>
<dbReference type="OrthoDB" id="3328443at2759"/>
<dbReference type="AlphaFoldDB" id="A0A166RQ61"/>
<feature type="compositionally biased region" description="Low complexity" evidence="1">
    <location>
        <begin position="23"/>
        <end position="41"/>
    </location>
</feature>
<gene>
    <name evidence="2" type="ORF">FIBSPDRAFT_852673</name>
</gene>
<feature type="region of interest" description="Disordered" evidence="1">
    <location>
        <begin position="105"/>
        <end position="125"/>
    </location>
</feature>
<dbReference type="EMBL" id="KV417503">
    <property type="protein sequence ID" value="KZP28527.1"/>
    <property type="molecule type" value="Genomic_DNA"/>
</dbReference>
<sequence length="317" mass="33699">MNVHCPAATSPEAFFDQLEAPTSLYSSSSSSSSRSTLSSESDAGNIDQDEDLNVEHDGEDYTPIPRSPFITSPMRAHYGDTAGSMIPMTPKSGSSLPSFSLSRFKCKSAPSSPQTTTGWKTKPGPGAGIAIPFFRRKPPPLPPIRISTPTPILIPAHIRTRDLGAPYPLAKDRPRTNGSDSTATTAAMTVNADTSATYSTQATSAASSSGLYPIPYPSPPNSAPCTGTKSPMGISAWRVNEWVSSQMSLPLPDACSAPDTAATITMDELQTENWGGGEGVREIPVLAAMFAQHVENERARIQQIAKRGKRVLVNYAL</sequence>
<keyword evidence="3" id="KW-1185">Reference proteome</keyword>
<protein>
    <submittedName>
        <fullName evidence="2">Uncharacterized protein</fullName>
    </submittedName>
</protein>
<feature type="compositionally biased region" description="Acidic residues" evidence="1">
    <location>
        <begin position="47"/>
        <end position="60"/>
    </location>
</feature>
<accession>A0A166RQ61</accession>
<reference evidence="2 3" key="1">
    <citation type="journal article" date="2016" name="Mol. Biol. Evol.">
        <title>Comparative Genomics of Early-Diverging Mushroom-Forming Fungi Provides Insights into the Origins of Lignocellulose Decay Capabilities.</title>
        <authorList>
            <person name="Nagy L.G."/>
            <person name="Riley R."/>
            <person name="Tritt A."/>
            <person name="Adam C."/>
            <person name="Daum C."/>
            <person name="Floudas D."/>
            <person name="Sun H."/>
            <person name="Yadav J.S."/>
            <person name="Pangilinan J."/>
            <person name="Larsson K.H."/>
            <person name="Matsuura K."/>
            <person name="Barry K."/>
            <person name="Labutti K."/>
            <person name="Kuo R."/>
            <person name="Ohm R.A."/>
            <person name="Bhattacharya S.S."/>
            <person name="Shirouzu T."/>
            <person name="Yoshinaga Y."/>
            <person name="Martin F.M."/>
            <person name="Grigoriev I.V."/>
            <person name="Hibbett D.S."/>
        </authorList>
    </citation>
    <scope>NUCLEOTIDE SEQUENCE [LARGE SCALE GENOMIC DNA]</scope>
    <source>
        <strain evidence="2 3">CBS 109695</strain>
    </source>
</reference>
<feature type="region of interest" description="Disordered" evidence="1">
    <location>
        <begin position="23"/>
        <end position="72"/>
    </location>
</feature>
<name>A0A166RQ61_9AGAM</name>
<feature type="compositionally biased region" description="Low complexity" evidence="1">
    <location>
        <begin position="115"/>
        <end position="124"/>
    </location>
</feature>
<organism evidence="2 3">
    <name type="scientific">Athelia psychrophila</name>
    <dbReference type="NCBI Taxonomy" id="1759441"/>
    <lineage>
        <taxon>Eukaryota</taxon>
        <taxon>Fungi</taxon>
        <taxon>Dikarya</taxon>
        <taxon>Basidiomycota</taxon>
        <taxon>Agaricomycotina</taxon>
        <taxon>Agaricomycetes</taxon>
        <taxon>Agaricomycetidae</taxon>
        <taxon>Atheliales</taxon>
        <taxon>Atheliaceae</taxon>
        <taxon>Athelia</taxon>
    </lineage>
</organism>